<dbReference type="KEGG" id="tvr:TVD_12395"/>
<evidence type="ECO:0000313" key="3">
    <source>
        <dbReference type="Proteomes" id="UP000064201"/>
    </source>
</evidence>
<dbReference type="EMBL" id="CP011367">
    <property type="protein sequence ID" value="AKJ96104.1"/>
    <property type="molecule type" value="Genomic_DNA"/>
</dbReference>
<dbReference type="AlphaFoldDB" id="A0A0G3G6V3"/>
<dbReference type="SUPFAM" id="SSF56112">
    <property type="entry name" value="Protein kinase-like (PK-like)"/>
    <property type="match status" value="1"/>
</dbReference>
<protein>
    <submittedName>
        <fullName evidence="2">Aminoglycoside phosphotransferase</fullName>
    </submittedName>
</protein>
<accession>A0A0G3G6V3</accession>
<sequence length="332" mass="37483">MIPDDRRSEQLQAWLKDQPGRFTDLALLRADASFRRYFRLCRDDQPVVLMDAPPEREATEPFVEIARLLESLGLRPPRILAHDPATGFVLLEDLGDRTFTRALAEEGAAEGPLYDRAIDTLIQLHRAWPAQAAKAPDVPAYDTPRLLDEAALFADWYWPEQHGTPMSASLRNGFLAAWREALEGLPVLPGTLVLRDFHVDNLMLPPGEDGDCAVLDFQDAVIGSPAYDVVSLLEDARREVSPATVERALERYAAGTAWDPEVFMQHYRVLGVQRTTKILGIFVRLARRDAKPRYLEHLPRLHRLLAQGLSQPALAPVAGWFQTHMPERMRED</sequence>
<proteinExistence type="predicted"/>
<name>A0A0G3G6V3_9GAMM</name>
<dbReference type="STRING" id="106634.TVD_12395"/>
<dbReference type="GO" id="GO:0016740">
    <property type="term" value="F:transferase activity"/>
    <property type="evidence" value="ECO:0007669"/>
    <property type="project" value="UniProtKB-KW"/>
</dbReference>
<dbReference type="Gene3D" id="3.30.200.20">
    <property type="entry name" value="Phosphorylase Kinase, domain 1"/>
    <property type="match status" value="1"/>
</dbReference>
<reference evidence="2 3" key="1">
    <citation type="submission" date="2015-04" db="EMBL/GenBank/DDBJ databases">
        <title>Complete Sequence for the Genome of the Thioalkalivibrio versutus D301.</title>
        <authorList>
            <person name="Mu T."/>
            <person name="Zhou J."/>
            <person name="Xu X."/>
        </authorList>
    </citation>
    <scope>NUCLEOTIDE SEQUENCE [LARGE SCALE GENOMIC DNA]</scope>
    <source>
        <strain evidence="2 3">D301</strain>
    </source>
</reference>
<dbReference type="RefSeq" id="WP_047251721.1">
    <property type="nucleotide sequence ID" value="NZ_CP011367.1"/>
</dbReference>
<dbReference type="Proteomes" id="UP000064201">
    <property type="component" value="Chromosome"/>
</dbReference>
<evidence type="ECO:0000313" key="2">
    <source>
        <dbReference type="EMBL" id="AKJ96104.1"/>
    </source>
</evidence>
<keyword evidence="2" id="KW-0808">Transferase</keyword>
<dbReference type="InterPro" id="IPR002575">
    <property type="entry name" value="Aminoglycoside_PTrfase"/>
</dbReference>
<evidence type="ECO:0000259" key="1">
    <source>
        <dbReference type="Pfam" id="PF01636"/>
    </source>
</evidence>
<keyword evidence="3" id="KW-1185">Reference proteome</keyword>
<dbReference type="InterPro" id="IPR011009">
    <property type="entry name" value="Kinase-like_dom_sf"/>
</dbReference>
<feature type="domain" description="Aminoglycoside phosphotransferase" evidence="1">
    <location>
        <begin position="26"/>
        <end position="258"/>
    </location>
</feature>
<organism evidence="2 3">
    <name type="scientific">Thioalkalivibrio versutus</name>
    <dbReference type="NCBI Taxonomy" id="106634"/>
    <lineage>
        <taxon>Bacteria</taxon>
        <taxon>Pseudomonadati</taxon>
        <taxon>Pseudomonadota</taxon>
        <taxon>Gammaproteobacteria</taxon>
        <taxon>Chromatiales</taxon>
        <taxon>Ectothiorhodospiraceae</taxon>
        <taxon>Thioalkalivibrio</taxon>
    </lineage>
</organism>
<dbReference type="Gene3D" id="3.90.1200.10">
    <property type="match status" value="1"/>
</dbReference>
<dbReference type="PATRIC" id="fig|106634.4.peg.2527"/>
<dbReference type="Pfam" id="PF01636">
    <property type="entry name" value="APH"/>
    <property type="match status" value="1"/>
</dbReference>
<dbReference type="OrthoDB" id="9809275at2"/>
<gene>
    <name evidence="2" type="ORF">TVD_12395</name>
</gene>